<dbReference type="InterPro" id="IPR002611">
    <property type="entry name" value="IstB_ATP-bd"/>
</dbReference>
<dbReference type="PANTHER" id="PTHR30050">
    <property type="entry name" value="CHROMOSOMAL REPLICATION INITIATOR PROTEIN DNAA"/>
    <property type="match status" value="1"/>
</dbReference>
<keyword evidence="2" id="KW-0067">ATP-binding</keyword>
<dbReference type="InterPro" id="IPR003593">
    <property type="entry name" value="AAA+_ATPase"/>
</dbReference>
<dbReference type="CDD" id="cd00009">
    <property type="entry name" value="AAA"/>
    <property type="match status" value="1"/>
</dbReference>
<evidence type="ECO:0000313" key="2">
    <source>
        <dbReference type="EMBL" id="MDT2601013.1"/>
    </source>
</evidence>
<dbReference type="Proteomes" id="UP001252875">
    <property type="component" value="Unassembled WGS sequence"/>
</dbReference>
<sequence>MIEGITRRFGALINGGPCPKCGEQMLKWENKNKDGSERCAPVCIAPGCGHREMAKRNNNKNQVIVDESVRKAAELKMINNSIVTDTKVWRSSFESYKVMDQETKQAKFKAQNWMNKILNHENLHVIFTGNPGAGKTHLAAAIIFEVLEKSNYKRTVGIINFRELLEQLRVAINDDEVRKSIRGALMTEIKKMDVCVIDDLGAELGTAENPTKPTPFVIETLQSLAEARLEKATIFTSNLNSKQILTLYGERIYSRMMNGAKTDDKLSAFRFKETSDKRRNPI</sequence>
<dbReference type="GO" id="GO:0005524">
    <property type="term" value="F:ATP binding"/>
    <property type="evidence" value="ECO:0007669"/>
    <property type="project" value="UniProtKB-KW"/>
</dbReference>
<organism evidence="2 3">
    <name type="scientific">Enterococcus hulanensis</name>
    <dbReference type="NCBI Taxonomy" id="2559929"/>
    <lineage>
        <taxon>Bacteria</taxon>
        <taxon>Bacillati</taxon>
        <taxon>Bacillota</taxon>
        <taxon>Bacilli</taxon>
        <taxon>Lactobacillales</taxon>
        <taxon>Enterococcaceae</taxon>
        <taxon>Enterococcus</taxon>
    </lineage>
</organism>
<proteinExistence type="predicted"/>
<protein>
    <submittedName>
        <fullName evidence="2">ATP-binding protein</fullName>
    </submittedName>
</protein>
<dbReference type="Pfam" id="PF01695">
    <property type="entry name" value="IstB_IS21"/>
    <property type="match status" value="1"/>
</dbReference>
<reference evidence="2 3" key="1">
    <citation type="submission" date="2023-03" db="EMBL/GenBank/DDBJ databases">
        <authorList>
            <person name="Shen W."/>
            <person name="Cai J."/>
        </authorList>
    </citation>
    <scope>NUCLEOTIDE SEQUENCE [LARGE SCALE GENOMIC DNA]</scope>
    <source>
        <strain evidence="2 3">D6-4</strain>
    </source>
</reference>
<dbReference type="RefSeq" id="WP_311822496.1">
    <property type="nucleotide sequence ID" value="NZ_JARPYH010000005.1"/>
</dbReference>
<dbReference type="SMART" id="SM00382">
    <property type="entry name" value="AAA"/>
    <property type="match status" value="1"/>
</dbReference>
<evidence type="ECO:0000259" key="1">
    <source>
        <dbReference type="SMART" id="SM00382"/>
    </source>
</evidence>
<dbReference type="EMBL" id="JARPYI010000009">
    <property type="protein sequence ID" value="MDT2601013.1"/>
    <property type="molecule type" value="Genomic_DNA"/>
</dbReference>
<keyword evidence="2" id="KW-0547">Nucleotide-binding</keyword>
<name>A0ABU3F1J8_9ENTE</name>
<dbReference type="Gene3D" id="3.40.50.300">
    <property type="entry name" value="P-loop containing nucleotide triphosphate hydrolases"/>
    <property type="match status" value="1"/>
</dbReference>
<dbReference type="SUPFAM" id="SSF52540">
    <property type="entry name" value="P-loop containing nucleoside triphosphate hydrolases"/>
    <property type="match status" value="1"/>
</dbReference>
<dbReference type="PANTHER" id="PTHR30050:SF4">
    <property type="entry name" value="ATP-BINDING PROTEIN RV3427C IN INSERTION SEQUENCE-RELATED"/>
    <property type="match status" value="1"/>
</dbReference>
<gene>
    <name evidence="2" type="ORF">P7D85_14600</name>
</gene>
<feature type="domain" description="AAA+ ATPase" evidence="1">
    <location>
        <begin position="121"/>
        <end position="262"/>
    </location>
</feature>
<dbReference type="InterPro" id="IPR027417">
    <property type="entry name" value="P-loop_NTPase"/>
</dbReference>
<keyword evidence="3" id="KW-1185">Reference proteome</keyword>
<accession>A0ABU3F1J8</accession>
<evidence type="ECO:0000313" key="3">
    <source>
        <dbReference type="Proteomes" id="UP001252875"/>
    </source>
</evidence>
<comment type="caution">
    <text evidence="2">The sequence shown here is derived from an EMBL/GenBank/DDBJ whole genome shotgun (WGS) entry which is preliminary data.</text>
</comment>